<accession>A0A2S9YY48</accession>
<evidence type="ECO:0000313" key="1">
    <source>
        <dbReference type="EMBL" id="PRQ10004.1"/>
    </source>
</evidence>
<gene>
    <name evidence="1" type="ORF">ENSA7_02100</name>
</gene>
<sequence>MSSTRTSPRRVKLRRAFHHIPRAIGLVSVGARVGAAAREPRLNQVLCQLGVLERDPATAKDAPLLEALPWGGKPVTAPAPRPPAGIDGMWPQGPICHADFYPSVLHLDPRERDDHLRYTALRYLGQIVSASPRAAWRARVRPRVRALDDAKFCELLTQTSLAQHLCSTLSEADRDAFASTMQGELADYAKIDFSGMRPDLALPGIELMPTVTLFHRQRDHRHRVVAIRLRDAVFTPRDGAAWALARYFVLQGAHVQHTVIVHPRLHFPSDVINAVSKSALPAGHLLARMLLPHTRFSLGLDLAVTHHRRSVLFNSQREVYTALPLTTEGICAAVTLGRVGMPGNHAYPTYDYWGVTHDERTRFGRYCQQWQDAFEDFTRGVCAQIPKGDPTVARWADAISEWVPGFPGGATIFRGDLLAQAIARYLTAVTVLHSGDHYSYAAIPIEYLPMRIRVPPPDEVRPASLDLDKLVSAEDHFRHQLCHRMFFAPTVIESLNEVRYRFRTPAARQAAQRFQTAQHQLDARWAGSGFPASYEIASSIQY</sequence>
<dbReference type="AlphaFoldDB" id="A0A2S9YY48"/>
<dbReference type="Proteomes" id="UP000238823">
    <property type="component" value="Unassembled WGS sequence"/>
</dbReference>
<proteinExistence type="predicted"/>
<evidence type="ECO:0008006" key="3">
    <source>
        <dbReference type="Google" id="ProtNLM"/>
    </source>
</evidence>
<dbReference type="Gene3D" id="1.20.245.10">
    <property type="entry name" value="Lipoxygenase-1, Domain 5"/>
    <property type="match status" value="1"/>
</dbReference>
<protein>
    <recommendedName>
        <fullName evidence="3">Lipoxygenase domain-containing protein</fullName>
    </recommendedName>
</protein>
<name>A0A2S9YY48_9BACT</name>
<organism evidence="1 2">
    <name type="scientific">Enhygromyxa salina</name>
    <dbReference type="NCBI Taxonomy" id="215803"/>
    <lineage>
        <taxon>Bacteria</taxon>
        <taxon>Pseudomonadati</taxon>
        <taxon>Myxococcota</taxon>
        <taxon>Polyangia</taxon>
        <taxon>Nannocystales</taxon>
        <taxon>Nannocystaceae</taxon>
        <taxon>Enhygromyxa</taxon>
    </lineage>
</organism>
<evidence type="ECO:0000313" key="2">
    <source>
        <dbReference type="Proteomes" id="UP000238823"/>
    </source>
</evidence>
<dbReference type="SUPFAM" id="SSF48484">
    <property type="entry name" value="Lipoxigenase"/>
    <property type="match status" value="1"/>
</dbReference>
<reference evidence="1 2" key="1">
    <citation type="submission" date="2018-03" db="EMBL/GenBank/DDBJ databases">
        <title>Draft Genome Sequences of the Obligatory Marine Myxobacteria Enhygromyxa salina SWB007.</title>
        <authorList>
            <person name="Poehlein A."/>
            <person name="Moghaddam J.A."/>
            <person name="Harms H."/>
            <person name="Alanjari M."/>
            <person name="Koenig G.M."/>
            <person name="Daniel R."/>
            <person name="Schaeberle T.F."/>
        </authorList>
    </citation>
    <scope>NUCLEOTIDE SEQUENCE [LARGE SCALE GENOMIC DNA]</scope>
    <source>
        <strain evidence="1 2">SWB007</strain>
    </source>
</reference>
<comment type="caution">
    <text evidence="1">The sequence shown here is derived from an EMBL/GenBank/DDBJ whole genome shotgun (WGS) entry which is preliminary data.</text>
</comment>
<dbReference type="InterPro" id="IPR036226">
    <property type="entry name" value="LipOase_C_sf"/>
</dbReference>
<dbReference type="EMBL" id="PVNL01000004">
    <property type="protein sequence ID" value="PRQ10004.1"/>
    <property type="molecule type" value="Genomic_DNA"/>
</dbReference>